<dbReference type="CDD" id="cd04496">
    <property type="entry name" value="SSB_OBF"/>
    <property type="match status" value="1"/>
</dbReference>
<keyword evidence="1" id="KW-0238">DNA-binding</keyword>
<dbReference type="Pfam" id="PF00436">
    <property type="entry name" value="SSB"/>
    <property type="match status" value="1"/>
</dbReference>
<dbReference type="AlphaFoldDB" id="A0A0F9PD99"/>
<dbReference type="PROSITE" id="PS50935">
    <property type="entry name" value="SSB"/>
    <property type="match status" value="1"/>
</dbReference>
<dbReference type="PANTHER" id="PTHR10302">
    <property type="entry name" value="SINGLE-STRANDED DNA-BINDING PROTEIN"/>
    <property type="match status" value="1"/>
</dbReference>
<reference evidence="2" key="1">
    <citation type="journal article" date="2015" name="Nature">
        <title>Complex archaea that bridge the gap between prokaryotes and eukaryotes.</title>
        <authorList>
            <person name="Spang A."/>
            <person name="Saw J.H."/>
            <person name="Jorgensen S.L."/>
            <person name="Zaremba-Niedzwiedzka K."/>
            <person name="Martijn J."/>
            <person name="Lind A.E."/>
            <person name="van Eijk R."/>
            <person name="Schleper C."/>
            <person name="Guy L."/>
            <person name="Ettema T.J."/>
        </authorList>
    </citation>
    <scope>NUCLEOTIDE SEQUENCE</scope>
</reference>
<evidence type="ECO:0000256" key="1">
    <source>
        <dbReference type="ARBA" id="ARBA00023125"/>
    </source>
</evidence>
<dbReference type="PIRSF" id="PIRSF002070">
    <property type="entry name" value="SSB"/>
    <property type="match status" value="1"/>
</dbReference>
<name>A0A0F9PD99_9ZZZZ</name>
<sequence>MSNFNQVILMGNLTRDPNLSYTPGQTAVVEFGLAVNRKWTKTDGSKGEEVLFIECQCYGKRAEVISKYFEKGNPIFVQGRLKLEQWSGDDGKQHSRIRIVVENFEFIGSKKGGDVAEPGPDESSSAAG</sequence>
<proteinExistence type="inferred from homology"/>
<organism evidence="2">
    <name type="scientific">marine sediment metagenome</name>
    <dbReference type="NCBI Taxonomy" id="412755"/>
    <lineage>
        <taxon>unclassified sequences</taxon>
        <taxon>metagenomes</taxon>
        <taxon>ecological metagenomes</taxon>
    </lineage>
</organism>
<dbReference type="EMBL" id="LAZR01002459">
    <property type="protein sequence ID" value="KKN29765.1"/>
    <property type="molecule type" value="Genomic_DNA"/>
</dbReference>
<dbReference type="GO" id="GO:0003697">
    <property type="term" value="F:single-stranded DNA binding"/>
    <property type="evidence" value="ECO:0007669"/>
    <property type="project" value="InterPro"/>
</dbReference>
<dbReference type="NCBIfam" id="TIGR00621">
    <property type="entry name" value="ssb"/>
    <property type="match status" value="1"/>
</dbReference>
<dbReference type="GO" id="GO:0006260">
    <property type="term" value="P:DNA replication"/>
    <property type="evidence" value="ECO:0007669"/>
    <property type="project" value="InterPro"/>
</dbReference>
<dbReference type="HAMAP" id="MF_00984">
    <property type="entry name" value="SSB"/>
    <property type="match status" value="1"/>
</dbReference>
<evidence type="ECO:0008006" key="3">
    <source>
        <dbReference type="Google" id="ProtNLM"/>
    </source>
</evidence>
<dbReference type="PANTHER" id="PTHR10302:SF27">
    <property type="entry name" value="SINGLE-STRANDED DNA-BINDING PROTEIN"/>
    <property type="match status" value="1"/>
</dbReference>
<dbReference type="SUPFAM" id="SSF50249">
    <property type="entry name" value="Nucleic acid-binding proteins"/>
    <property type="match status" value="1"/>
</dbReference>
<dbReference type="InterPro" id="IPR000424">
    <property type="entry name" value="Primosome_PriB/ssb"/>
</dbReference>
<comment type="caution">
    <text evidence="2">The sequence shown here is derived from an EMBL/GenBank/DDBJ whole genome shotgun (WGS) entry which is preliminary data.</text>
</comment>
<accession>A0A0F9PD99</accession>
<evidence type="ECO:0000313" key="2">
    <source>
        <dbReference type="EMBL" id="KKN29765.1"/>
    </source>
</evidence>
<dbReference type="GO" id="GO:0009295">
    <property type="term" value="C:nucleoid"/>
    <property type="evidence" value="ECO:0007669"/>
    <property type="project" value="TreeGrafter"/>
</dbReference>
<dbReference type="Gene3D" id="2.40.50.140">
    <property type="entry name" value="Nucleic acid-binding proteins"/>
    <property type="match status" value="1"/>
</dbReference>
<dbReference type="InterPro" id="IPR012340">
    <property type="entry name" value="NA-bd_OB-fold"/>
</dbReference>
<dbReference type="InterPro" id="IPR011344">
    <property type="entry name" value="ssDNA-bd"/>
</dbReference>
<protein>
    <recommendedName>
        <fullName evidence="3">Single-stranded DNA-binding protein</fullName>
    </recommendedName>
</protein>
<gene>
    <name evidence="2" type="ORF">LCGC14_0840630</name>
</gene>